<dbReference type="InterPro" id="IPR005358">
    <property type="entry name" value="Puta_zinc/iron-chelating_dom"/>
</dbReference>
<dbReference type="Proteomes" id="UP000003053">
    <property type="component" value="Unassembled WGS sequence"/>
</dbReference>
<dbReference type="STRING" id="313594.PI23P_11107"/>
<evidence type="ECO:0000313" key="2">
    <source>
        <dbReference type="Proteomes" id="UP000003053"/>
    </source>
</evidence>
<dbReference type="HOGENOM" id="CLU_955990_0_0_10"/>
<name>A4C174_9FLAO</name>
<dbReference type="OrthoDB" id="9810361at2"/>
<reference evidence="1 2" key="1">
    <citation type="submission" date="2006-02" db="EMBL/GenBank/DDBJ databases">
        <authorList>
            <person name="Murray A."/>
            <person name="Staley J."/>
            <person name="Ferriera S."/>
            <person name="Johnson J."/>
            <person name="Kravitz S."/>
            <person name="Halpern A."/>
            <person name="Remington K."/>
            <person name="Beeson K."/>
            <person name="Tran B."/>
            <person name="Rogers Y.-H."/>
            <person name="Friedman R."/>
            <person name="Venter J.C."/>
        </authorList>
    </citation>
    <scope>NUCLEOTIDE SEQUENCE [LARGE SCALE GENOMIC DNA]</scope>
    <source>
        <strain evidence="1 2">23-P</strain>
    </source>
</reference>
<dbReference type="EMBL" id="AAOG01000003">
    <property type="protein sequence ID" value="EAR11877.1"/>
    <property type="molecule type" value="Genomic_DNA"/>
</dbReference>
<comment type="caution">
    <text evidence="1">The sequence shown here is derived from an EMBL/GenBank/DDBJ whole genome shotgun (WGS) entry which is preliminary data.</text>
</comment>
<dbReference type="eggNOG" id="COG0727">
    <property type="taxonomic scope" value="Bacteria"/>
</dbReference>
<organism evidence="1 2">
    <name type="scientific">Polaribacter irgensii 23-P</name>
    <dbReference type="NCBI Taxonomy" id="313594"/>
    <lineage>
        <taxon>Bacteria</taxon>
        <taxon>Pseudomonadati</taxon>
        <taxon>Bacteroidota</taxon>
        <taxon>Flavobacteriia</taxon>
        <taxon>Flavobacteriales</taxon>
        <taxon>Flavobacteriaceae</taxon>
    </lineage>
</organism>
<keyword evidence="2" id="KW-1185">Reference proteome</keyword>
<protein>
    <submittedName>
        <fullName evidence="1">Uncharacterized protein</fullName>
    </submittedName>
</protein>
<dbReference type="Pfam" id="PF03692">
    <property type="entry name" value="CxxCxxCC"/>
    <property type="match status" value="1"/>
</dbReference>
<proteinExistence type="predicted"/>
<dbReference type="AlphaFoldDB" id="A4C174"/>
<evidence type="ECO:0000313" key="1">
    <source>
        <dbReference type="EMBL" id="EAR11877.1"/>
    </source>
</evidence>
<gene>
    <name evidence="1" type="ORF">PI23P_11107</name>
</gene>
<sequence length="291" mass="32447">MQITKLSAESILPLTCSRSGTCCFGKAVLLNPWELMRLGREKKITAKVFRDLYCEFGGIQLRFDGAADKKGQKACSQYDESSGCSVHLGRPSACRLYPLGRQIQFEKATYMFEGEIFPCLTDCAEVLELPKLSVGDYLKGQAAAPFEKSQDHYLTVMQNIADIAFELLLDSGLAASGDTKTIGLWRILGIESPEMLAVRIGQEWMDCLMIPKINNTFENPEVFIQKHNDLLLIKAKEQFENIQTLQELHEAAVLMFAIALHLSRGLGADTRGISEHWIATAIQHGAKELEE</sequence>
<accession>A4C174</accession>
<dbReference type="RefSeq" id="WP_004570837.1">
    <property type="nucleotide sequence ID" value="NZ_CH724148.1"/>
</dbReference>